<evidence type="ECO:0000256" key="3">
    <source>
        <dbReference type="ARBA" id="ARBA00022989"/>
    </source>
</evidence>
<evidence type="ECO:0000256" key="1">
    <source>
        <dbReference type="ARBA" id="ARBA00004141"/>
    </source>
</evidence>
<dbReference type="PANTHER" id="PTHR23508:SF10">
    <property type="entry name" value="CARBOXYLIC ACID TRANSPORTER PROTEIN HOMOLOG"/>
    <property type="match status" value="1"/>
</dbReference>
<reference evidence="8 10" key="2">
    <citation type="submission" date="2019-09" db="EMBL/GenBank/DDBJ databases">
        <authorList>
            <person name="Depoorter E."/>
        </authorList>
    </citation>
    <scope>NUCLEOTIDE SEQUENCE [LARGE SCALE GENOMIC DNA]</scope>
    <source>
        <strain evidence="8">LMG 24064</strain>
    </source>
</reference>
<dbReference type="Proteomes" id="UP000430232">
    <property type="component" value="Unassembled WGS sequence"/>
</dbReference>
<protein>
    <submittedName>
        <fullName evidence="7 8">MFS transporter</fullName>
    </submittedName>
</protein>
<proteinExistence type="predicted"/>
<feature type="transmembrane region" description="Helical" evidence="5">
    <location>
        <begin position="55"/>
        <end position="71"/>
    </location>
</feature>
<gene>
    <name evidence="8" type="ORF">BLA24064_00914</name>
    <name evidence="7" type="ORF">F7R21_02545</name>
</gene>
<dbReference type="OrthoDB" id="9810492at2"/>
<dbReference type="EMBL" id="CABVPL010000004">
    <property type="protein sequence ID" value="VWB22895.1"/>
    <property type="molecule type" value="Genomic_DNA"/>
</dbReference>
<feature type="transmembrane region" description="Helical" evidence="5">
    <location>
        <begin position="367"/>
        <end position="396"/>
    </location>
</feature>
<dbReference type="GeneID" id="99788183"/>
<reference evidence="7 9" key="1">
    <citation type="submission" date="2019-09" db="EMBL/GenBank/DDBJ databases">
        <title>Draft genome sequences of 48 bacterial type strains from the CCUG.</title>
        <authorList>
            <person name="Tunovic T."/>
            <person name="Pineiro-Iglesias B."/>
            <person name="Unosson C."/>
            <person name="Inganas E."/>
            <person name="Ohlen M."/>
            <person name="Cardew S."/>
            <person name="Jensie-Markopoulos S."/>
            <person name="Salva-Serra F."/>
            <person name="Jaen-Luchoro D."/>
            <person name="Karlsson R."/>
            <person name="Svensson-Stadler L."/>
            <person name="Chun J."/>
            <person name="Moore E."/>
        </authorList>
    </citation>
    <scope>NUCLEOTIDE SEQUENCE [LARGE SCALE GENOMIC DNA]</scope>
    <source>
        <strain evidence="7 9">CCUG 54555</strain>
    </source>
</reference>
<evidence type="ECO:0000256" key="5">
    <source>
        <dbReference type="SAM" id="Phobius"/>
    </source>
</evidence>
<keyword evidence="3 5" id="KW-1133">Transmembrane helix</keyword>
<dbReference type="InterPro" id="IPR020846">
    <property type="entry name" value="MFS_dom"/>
</dbReference>
<feature type="transmembrane region" description="Helical" evidence="5">
    <location>
        <begin position="226"/>
        <end position="244"/>
    </location>
</feature>
<feature type="transmembrane region" description="Helical" evidence="5">
    <location>
        <begin position="341"/>
        <end position="361"/>
    </location>
</feature>
<dbReference type="Proteomes" id="UP000494222">
    <property type="component" value="Unassembled WGS sequence"/>
</dbReference>
<feature type="transmembrane region" description="Helical" evidence="5">
    <location>
        <begin position="17"/>
        <end position="35"/>
    </location>
</feature>
<dbReference type="Pfam" id="PF07690">
    <property type="entry name" value="MFS_1"/>
    <property type="match status" value="1"/>
</dbReference>
<sequence>MQPHTTPVHHRASEFKAVCLLALGLGMVGLDRFIINPLFPVMQKELGLSYQDLGVISAALALTWGAASIVSGRLADRLGPSRVLIAAMAAFSLLAATTGLATGLASLLVIRSVMGLAEGAYVPASIVATVNASKPSRVGLNIGLQQMAQPLVGLGLGPIIAISLLKVLPSWHYVFAAVAVPGLLLAAVMARVLRDPARIAGTPRDDAHEWRTVATNGAVRVNTATMLCYLTCVIPLSTFMPSYLTDYLRLNLDQMGMVLTGQGAGSLIGMVVIPALSDRFGRKPLLIAALLAELVALWMFRTIGAEPIKLFSALFVIAFMNSGAIAITVGPLTSAAVPPRLAASATGLVVGVGEIVGGAMAPAVTGALAHAMGIAVIPVVALIAIAMGTAIVAFGVREPTLLADIEEHPVSTRP</sequence>
<accession>A0A6H9T5T3</accession>
<dbReference type="RefSeq" id="WP_151062694.1">
    <property type="nucleotide sequence ID" value="NZ_CABVPL010000004.1"/>
</dbReference>
<feature type="domain" description="Major facilitator superfamily (MFS) profile" evidence="6">
    <location>
        <begin position="17"/>
        <end position="401"/>
    </location>
</feature>
<feature type="transmembrane region" description="Helical" evidence="5">
    <location>
        <begin position="174"/>
        <end position="193"/>
    </location>
</feature>
<evidence type="ECO:0000313" key="10">
    <source>
        <dbReference type="Proteomes" id="UP000494222"/>
    </source>
</evidence>
<dbReference type="PANTHER" id="PTHR23508">
    <property type="entry name" value="CARBOXYLIC ACID TRANSPORTER PROTEIN HOMOLOG"/>
    <property type="match status" value="1"/>
</dbReference>
<keyword evidence="2 5" id="KW-0812">Transmembrane</keyword>
<feature type="transmembrane region" description="Helical" evidence="5">
    <location>
        <begin position="256"/>
        <end position="273"/>
    </location>
</feature>
<dbReference type="Gene3D" id="1.20.1250.20">
    <property type="entry name" value="MFS general substrate transporter like domains"/>
    <property type="match status" value="2"/>
</dbReference>
<feature type="transmembrane region" description="Helical" evidence="5">
    <location>
        <begin position="310"/>
        <end position="329"/>
    </location>
</feature>
<dbReference type="InterPro" id="IPR011701">
    <property type="entry name" value="MFS"/>
</dbReference>
<dbReference type="PROSITE" id="PS50850">
    <property type="entry name" value="MFS"/>
    <property type="match status" value="1"/>
</dbReference>
<evidence type="ECO:0000256" key="2">
    <source>
        <dbReference type="ARBA" id="ARBA00022692"/>
    </source>
</evidence>
<dbReference type="SUPFAM" id="SSF103473">
    <property type="entry name" value="MFS general substrate transporter"/>
    <property type="match status" value="1"/>
</dbReference>
<dbReference type="InterPro" id="IPR036259">
    <property type="entry name" value="MFS_trans_sf"/>
</dbReference>
<keyword evidence="9" id="KW-1185">Reference proteome</keyword>
<name>A0A6H9T5T3_9BURK</name>
<evidence type="ECO:0000313" key="7">
    <source>
        <dbReference type="EMBL" id="KAB0644690.1"/>
    </source>
</evidence>
<dbReference type="GO" id="GO:0046943">
    <property type="term" value="F:carboxylic acid transmembrane transporter activity"/>
    <property type="evidence" value="ECO:0007669"/>
    <property type="project" value="TreeGrafter"/>
</dbReference>
<evidence type="ECO:0000313" key="8">
    <source>
        <dbReference type="EMBL" id="VWB22895.1"/>
    </source>
</evidence>
<comment type="subcellular location">
    <subcellularLocation>
        <location evidence="1">Membrane</location>
        <topology evidence="1">Multi-pass membrane protein</topology>
    </subcellularLocation>
</comment>
<organism evidence="7 9">
    <name type="scientific">Burkholderia latens</name>
    <dbReference type="NCBI Taxonomy" id="488446"/>
    <lineage>
        <taxon>Bacteria</taxon>
        <taxon>Pseudomonadati</taxon>
        <taxon>Pseudomonadota</taxon>
        <taxon>Betaproteobacteria</taxon>
        <taxon>Burkholderiales</taxon>
        <taxon>Burkholderiaceae</taxon>
        <taxon>Burkholderia</taxon>
        <taxon>Burkholderia cepacia complex</taxon>
    </lineage>
</organism>
<feature type="transmembrane region" description="Helical" evidence="5">
    <location>
        <begin position="285"/>
        <end position="304"/>
    </location>
</feature>
<keyword evidence="4 5" id="KW-0472">Membrane</keyword>
<dbReference type="EMBL" id="VZOJ01000002">
    <property type="protein sequence ID" value="KAB0644690.1"/>
    <property type="molecule type" value="Genomic_DNA"/>
</dbReference>
<evidence type="ECO:0000256" key="4">
    <source>
        <dbReference type="ARBA" id="ARBA00023136"/>
    </source>
</evidence>
<evidence type="ECO:0000313" key="9">
    <source>
        <dbReference type="Proteomes" id="UP000430232"/>
    </source>
</evidence>
<dbReference type="GO" id="GO:0005886">
    <property type="term" value="C:plasma membrane"/>
    <property type="evidence" value="ECO:0007669"/>
    <property type="project" value="TreeGrafter"/>
</dbReference>
<dbReference type="AlphaFoldDB" id="A0A6H9T5T3"/>
<feature type="transmembrane region" description="Helical" evidence="5">
    <location>
        <begin position="83"/>
        <end position="102"/>
    </location>
</feature>
<evidence type="ECO:0000259" key="6">
    <source>
        <dbReference type="PROSITE" id="PS50850"/>
    </source>
</evidence>